<dbReference type="InterPro" id="IPR036249">
    <property type="entry name" value="Thioredoxin-like_sf"/>
</dbReference>
<dbReference type="PANTHER" id="PTHR42899:SF1">
    <property type="entry name" value="SPERMATOGENESIS-ASSOCIATED PROTEIN 20"/>
    <property type="match status" value="1"/>
</dbReference>
<gene>
    <name evidence="2" type="ORF">C450_13547</name>
</gene>
<dbReference type="PANTHER" id="PTHR42899">
    <property type="entry name" value="SPERMATOGENESIS-ASSOCIATED PROTEIN 20"/>
    <property type="match status" value="1"/>
</dbReference>
<dbReference type="Proteomes" id="UP000011625">
    <property type="component" value="Unassembled WGS sequence"/>
</dbReference>
<evidence type="ECO:0000259" key="1">
    <source>
        <dbReference type="Pfam" id="PF03190"/>
    </source>
</evidence>
<feature type="domain" description="Spermatogenesis-associated protein 20-like TRX" evidence="1">
    <location>
        <begin position="7"/>
        <end position="126"/>
    </location>
</feature>
<dbReference type="Gene3D" id="3.40.30.10">
    <property type="entry name" value="Glutaredoxin"/>
    <property type="match status" value="1"/>
</dbReference>
<dbReference type="InterPro" id="IPR004879">
    <property type="entry name" value="Ssp411-like_TRX"/>
</dbReference>
<keyword evidence="3" id="KW-1185">Reference proteome</keyword>
<accession>M0MYM2</accession>
<dbReference type="SUPFAM" id="SSF52833">
    <property type="entry name" value="Thioredoxin-like"/>
    <property type="match status" value="1"/>
</dbReference>
<evidence type="ECO:0000313" key="2">
    <source>
        <dbReference type="EMBL" id="EMA50706.1"/>
    </source>
</evidence>
<reference evidence="2 3" key="1">
    <citation type="journal article" date="2014" name="PLoS Genet.">
        <title>Phylogenetically driven sequencing of extremely halophilic archaea reveals strategies for static and dynamic osmo-response.</title>
        <authorList>
            <person name="Becker E.A."/>
            <person name="Seitzer P.M."/>
            <person name="Tritt A."/>
            <person name="Larsen D."/>
            <person name="Krusor M."/>
            <person name="Yao A.I."/>
            <person name="Wu D."/>
            <person name="Madern D."/>
            <person name="Eisen J.A."/>
            <person name="Darling A.E."/>
            <person name="Facciotti M.T."/>
        </authorList>
    </citation>
    <scope>NUCLEOTIDE SEQUENCE [LARGE SCALE GENOMIC DNA]</scope>
    <source>
        <strain evidence="2 3">DSM 8989</strain>
    </source>
</reference>
<dbReference type="SUPFAM" id="SSF48208">
    <property type="entry name" value="Six-hairpin glycosidases"/>
    <property type="match status" value="1"/>
</dbReference>
<dbReference type="EMBL" id="AOME01000070">
    <property type="protein sequence ID" value="EMA50706.1"/>
    <property type="molecule type" value="Genomic_DNA"/>
</dbReference>
<organism evidence="2 3">
    <name type="scientific">Halococcus salifodinae DSM 8989</name>
    <dbReference type="NCBI Taxonomy" id="1227456"/>
    <lineage>
        <taxon>Archaea</taxon>
        <taxon>Methanobacteriati</taxon>
        <taxon>Methanobacteriota</taxon>
        <taxon>Stenosarchaea group</taxon>
        <taxon>Halobacteria</taxon>
        <taxon>Halobacteriales</taxon>
        <taxon>Halococcaceae</taxon>
        <taxon>Halococcus</taxon>
    </lineage>
</organism>
<dbReference type="RefSeq" id="WP_005044200.1">
    <property type="nucleotide sequence ID" value="NZ_AOME01000070.1"/>
</dbReference>
<protein>
    <recommendedName>
        <fullName evidence="1">Spermatogenesis-associated protein 20-like TRX domain-containing protein</fullName>
    </recommendedName>
</protein>
<dbReference type="OrthoDB" id="202131at2157"/>
<sequence length="537" mass="57766">MDAGAVDTLVEWREWGDAAFAEARERDAPILCNLRAHWCRECREMDRTAYASPTVAANLNDGFVPVRVDVDRRPRIRDRYNMGGFPSTVFLTPAGELITGATYLGTDGLRQVLERVRAAWNENGEESGRIPRELRDADPPAGELTPAIEAHMEREIEAAFDEEFGGWGTGPKFPLAPAIEFALGRDPDRAFRTLEAIRTHLHDTYAGGFFRYAVERDWGERQTEKTLDTNAGLCRAFAAAARYDDEYAAPAERTAEFLTTTLASGDGFATSQAGDEAYYGLPPSDREAADAPPIGDTVLAGANGLAIDALLETHAVTGHEGARRGAERALEHLLDTLVDDGRVCHYRDGDTAGPHGLLADQARVLGALTSAVQVLDDDWLAPAERIAEYTITERREGDSFLDGPEDGAGLLSRPLRPLGTNVAIADALYELGVLTGEERYQRVGRETLAAFAGAHDRLGIEVAGYASTAARLLSGTTIAVAAPVDSPLHRAALDVPDHGAVVVPDADGESDTARVTIDGKSTVVSTPSALREYVAGE</sequence>
<dbReference type="AlphaFoldDB" id="M0MYM2"/>
<name>M0MYM2_9EURY</name>
<dbReference type="InterPro" id="IPR024705">
    <property type="entry name" value="Ssp411"/>
</dbReference>
<dbReference type="STRING" id="1227456.C450_13547"/>
<comment type="caution">
    <text evidence="2">The sequence shown here is derived from an EMBL/GenBank/DDBJ whole genome shotgun (WGS) entry which is preliminary data.</text>
</comment>
<proteinExistence type="predicted"/>
<dbReference type="InterPro" id="IPR008928">
    <property type="entry name" value="6-hairpin_glycosidase_sf"/>
</dbReference>
<dbReference type="Pfam" id="PF03190">
    <property type="entry name" value="Thioredox_DsbH"/>
    <property type="match status" value="1"/>
</dbReference>
<dbReference type="GO" id="GO:0005975">
    <property type="term" value="P:carbohydrate metabolic process"/>
    <property type="evidence" value="ECO:0007669"/>
    <property type="project" value="InterPro"/>
</dbReference>
<evidence type="ECO:0000313" key="3">
    <source>
        <dbReference type="Proteomes" id="UP000011625"/>
    </source>
</evidence>
<dbReference type="PATRIC" id="fig|1227456.3.peg.2742"/>